<dbReference type="SUPFAM" id="SSF55144">
    <property type="entry name" value="LigT-like"/>
    <property type="match status" value="1"/>
</dbReference>
<evidence type="ECO:0000313" key="4">
    <source>
        <dbReference type="Proteomes" id="UP000245624"/>
    </source>
</evidence>
<dbReference type="Pfam" id="PF13563">
    <property type="entry name" value="2_5_RNA_ligase2"/>
    <property type="match status" value="1"/>
</dbReference>
<dbReference type="EMBL" id="QGTD01000002">
    <property type="protein sequence ID" value="PWU70256.1"/>
    <property type="molecule type" value="Genomic_DNA"/>
</dbReference>
<comment type="caution">
    <text evidence="3">The sequence shown here is derived from an EMBL/GenBank/DDBJ whole genome shotgun (WGS) entry which is preliminary data.</text>
</comment>
<dbReference type="OrthoDB" id="9789350at2"/>
<name>A0A317L414_9BACI</name>
<feature type="short sequence motif" description="HXTX 2" evidence="2">
    <location>
        <begin position="128"/>
        <end position="131"/>
    </location>
</feature>
<comment type="function">
    <text evidence="2">Hydrolyzes RNA 2',3'-cyclic phosphodiester to an RNA 2'-phosphomonoester.</text>
</comment>
<dbReference type="GO" id="GO:0004113">
    <property type="term" value="F:2',3'-cyclic-nucleotide 3'-phosphodiesterase activity"/>
    <property type="evidence" value="ECO:0007669"/>
    <property type="project" value="InterPro"/>
</dbReference>
<sequence length="185" mass="21977">MSFHYFIAMKLDHSTKEWLDSWKPDINKYHLPYKTWVHKQDYHITLQFLGGIKEEKRNQLMDLLNRVEKLPAFATQITGLDYFGREDRPKVLYASVDKAQELEKLYLAIKAICKEIEIPVDSREYHPHITIAKKWTGKTEKIDKNIFNLKLNKLIYLSEVALYQINPQKEIKYQPIKVIPLQRGC</sequence>
<evidence type="ECO:0000256" key="1">
    <source>
        <dbReference type="ARBA" id="ARBA00022801"/>
    </source>
</evidence>
<gene>
    <name evidence="3" type="primary">thpR</name>
    <name evidence="3" type="ORF">DLJ74_01290</name>
</gene>
<reference evidence="3 4" key="1">
    <citation type="submission" date="2018-05" db="EMBL/GenBank/DDBJ databases">
        <title>Genomic analysis of Gracilibacillus dipsosauri DD1 reveals novel features of a salt-tolerant amylase.</title>
        <authorList>
            <person name="Deutch C.E."/>
            <person name="Yang S."/>
        </authorList>
    </citation>
    <scope>NUCLEOTIDE SEQUENCE [LARGE SCALE GENOMIC DNA]</scope>
    <source>
        <strain evidence="3 4">DD1</strain>
    </source>
</reference>
<dbReference type="NCBIfam" id="TIGR02258">
    <property type="entry name" value="2_5_ligase"/>
    <property type="match status" value="1"/>
</dbReference>
<proteinExistence type="inferred from homology"/>
<dbReference type="GO" id="GO:0008664">
    <property type="term" value="F:RNA 2',3'-cyclic 3'-phosphodiesterase activity"/>
    <property type="evidence" value="ECO:0007669"/>
    <property type="project" value="UniProtKB-EC"/>
</dbReference>
<dbReference type="RefSeq" id="WP_109983025.1">
    <property type="nucleotide sequence ID" value="NZ_QGTD01000002.1"/>
</dbReference>
<dbReference type="Gene3D" id="3.90.1140.10">
    <property type="entry name" value="Cyclic phosphodiesterase"/>
    <property type="match status" value="1"/>
</dbReference>
<keyword evidence="1 2" id="KW-0378">Hydrolase</keyword>
<dbReference type="InterPro" id="IPR004175">
    <property type="entry name" value="RNA_CPDase"/>
</dbReference>
<accession>A0A317L414</accession>
<feature type="active site" description="Proton donor" evidence="2">
    <location>
        <position position="43"/>
    </location>
</feature>
<dbReference type="HAMAP" id="MF_01940">
    <property type="entry name" value="RNA_CPDase"/>
    <property type="match status" value="1"/>
</dbReference>
<feature type="short sequence motif" description="HXTX 1" evidence="2">
    <location>
        <begin position="43"/>
        <end position="46"/>
    </location>
</feature>
<organism evidence="3 4">
    <name type="scientific">Gracilibacillus dipsosauri</name>
    <dbReference type="NCBI Taxonomy" id="178340"/>
    <lineage>
        <taxon>Bacteria</taxon>
        <taxon>Bacillati</taxon>
        <taxon>Bacillota</taxon>
        <taxon>Bacilli</taxon>
        <taxon>Bacillales</taxon>
        <taxon>Bacillaceae</taxon>
        <taxon>Gracilibacillus</taxon>
    </lineage>
</organism>
<keyword evidence="4" id="KW-1185">Reference proteome</keyword>
<feature type="active site" description="Proton acceptor" evidence="2">
    <location>
        <position position="128"/>
    </location>
</feature>
<dbReference type="InterPro" id="IPR009097">
    <property type="entry name" value="Cyclic_Pdiesterase"/>
</dbReference>
<evidence type="ECO:0000313" key="3">
    <source>
        <dbReference type="EMBL" id="PWU70256.1"/>
    </source>
</evidence>
<dbReference type="AlphaFoldDB" id="A0A317L414"/>
<comment type="catalytic activity">
    <reaction evidence="2">
        <text>a 3'-end 2',3'-cyclophospho-ribonucleotide-RNA + H2O = a 3'-end 2'-phospho-ribonucleotide-RNA + H(+)</text>
        <dbReference type="Rhea" id="RHEA:11828"/>
        <dbReference type="Rhea" id="RHEA-COMP:10464"/>
        <dbReference type="Rhea" id="RHEA-COMP:17353"/>
        <dbReference type="ChEBI" id="CHEBI:15377"/>
        <dbReference type="ChEBI" id="CHEBI:15378"/>
        <dbReference type="ChEBI" id="CHEBI:83064"/>
        <dbReference type="ChEBI" id="CHEBI:173113"/>
        <dbReference type="EC" id="3.1.4.58"/>
    </reaction>
</comment>
<dbReference type="PANTHER" id="PTHR35561">
    <property type="entry name" value="RNA 2',3'-CYCLIC PHOSPHODIESTERASE"/>
    <property type="match status" value="1"/>
</dbReference>
<dbReference type="PANTHER" id="PTHR35561:SF1">
    <property type="entry name" value="RNA 2',3'-CYCLIC PHOSPHODIESTERASE"/>
    <property type="match status" value="1"/>
</dbReference>
<dbReference type="EC" id="3.1.4.58" evidence="2"/>
<comment type="similarity">
    <text evidence="2">Belongs to the 2H phosphoesterase superfamily. ThpR family.</text>
</comment>
<evidence type="ECO:0000256" key="2">
    <source>
        <dbReference type="HAMAP-Rule" id="MF_01940"/>
    </source>
</evidence>
<protein>
    <recommendedName>
        <fullName evidence="2">RNA 2',3'-cyclic phosphodiesterase</fullName>
        <shortName evidence="2">RNA 2',3'-CPDase</shortName>
        <ecNumber evidence="2">3.1.4.58</ecNumber>
    </recommendedName>
</protein>
<dbReference type="Proteomes" id="UP000245624">
    <property type="component" value="Unassembled WGS sequence"/>
</dbReference>